<dbReference type="PANTHER" id="PTHR30461">
    <property type="entry name" value="DNA-INVERTASE FROM LAMBDOID PROPHAGE"/>
    <property type="match status" value="1"/>
</dbReference>
<dbReference type="EMBL" id="MT732432">
    <property type="protein sequence ID" value="QQV89703.1"/>
    <property type="molecule type" value="Genomic_DNA"/>
</dbReference>
<evidence type="ECO:0000256" key="1">
    <source>
        <dbReference type="ARBA" id="ARBA00023125"/>
    </source>
</evidence>
<dbReference type="SMART" id="SM00857">
    <property type="entry name" value="Resolvase"/>
    <property type="match status" value="1"/>
</dbReference>
<dbReference type="InterPro" id="IPR006119">
    <property type="entry name" value="Resolv_N"/>
</dbReference>
<dbReference type="InterPro" id="IPR036162">
    <property type="entry name" value="Resolvase-like_N_sf"/>
</dbReference>
<organism evidence="4 5">
    <name type="scientific">Cellulophaga phage Calle_1</name>
    <dbReference type="NCBI Taxonomy" id="2745643"/>
    <lineage>
        <taxon>Viruses</taxon>
        <taxon>Duplodnaviria</taxon>
        <taxon>Heunggongvirae</taxon>
        <taxon>Uroviricota</taxon>
        <taxon>Caudoviricetes</taxon>
        <taxon>Pervagoviridae</taxon>
        <taxon>Callevirus</taxon>
        <taxon>Callevirus Calle</taxon>
    </lineage>
</organism>
<evidence type="ECO:0000259" key="3">
    <source>
        <dbReference type="SMART" id="SM00857"/>
    </source>
</evidence>
<name>A0A8E4ZI46_9CAUD</name>
<feature type="domain" description="Resolvase/invertase-type recombinase catalytic" evidence="3">
    <location>
        <begin position="20"/>
        <end position="161"/>
    </location>
</feature>
<dbReference type="CDD" id="cd00338">
    <property type="entry name" value="Ser_Recombinase"/>
    <property type="match status" value="1"/>
</dbReference>
<dbReference type="Proteomes" id="UP000693797">
    <property type="component" value="Segment"/>
</dbReference>
<dbReference type="PANTHER" id="PTHR30461:SF2">
    <property type="entry name" value="SERINE RECOMBINASE PINE-RELATED"/>
    <property type="match status" value="1"/>
</dbReference>
<keyword evidence="5" id="KW-1185">Reference proteome</keyword>
<dbReference type="Pfam" id="PF00239">
    <property type="entry name" value="Resolvase"/>
    <property type="match status" value="1"/>
</dbReference>
<sequence length="251" mass="28282">MPLSNQNNNQKLIEMDNKKYVAYYRASTESQRDGIGLEVQKSSVEAFVKSYGGTIVEEVSEIISGGAQVREGFDKALELCKKHSAVLLVHRIDRLSRAGFMTIAKLEEKGVPFIEADSPHDSEFSKNIKFLIAKEEKDKTQRRVKDALGQIKANIESDGYHITKAGDRITSLGNPQNLSDMARERSKVIRKAKAIANENNRRAYAMASRMKSNKSTLKQIADYLNKNGFETSRGNKFYPIQVSNLIKLYEN</sequence>
<keyword evidence="2" id="KW-0233">DNA recombination</keyword>
<evidence type="ECO:0000256" key="2">
    <source>
        <dbReference type="ARBA" id="ARBA00023172"/>
    </source>
</evidence>
<reference evidence="4 5" key="1">
    <citation type="submission" date="2020-07" db="EMBL/GenBank/DDBJ databases">
        <title>Highly diverse flavobacterial phages as mortality factor during North Sea spring blooms.</title>
        <authorList>
            <person name="Bartlau N."/>
            <person name="Wichels A."/>
            <person name="Krohne G."/>
            <person name="Adriaenssens E.M."/>
            <person name="Heins A."/>
            <person name="Fuchs B.M."/>
            <person name="Amann R."/>
            <person name="Moraru C."/>
        </authorList>
    </citation>
    <scope>NUCLEOTIDE SEQUENCE [LARGE SCALE GENOMIC DNA]</scope>
</reference>
<dbReference type="InterPro" id="IPR050639">
    <property type="entry name" value="SSR_resolvase"/>
</dbReference>
<accession>A0A8E4ZI46</accession>
<dbReference type="GO" id="GO:0003677">
    <property type="term" value="F:DNA binding"/>
    <property type="evidence" value="ECO:0007669"/>
    <property type="project" value="UniProtKB-KW"/>
</dbReference>
<keyword evidence="1" id="KW-0238">DNA-binding</keyword>
<evidence type="ECO:0000313" key="4">
    <source>
        <dbReference type="EMBL" id="QQV89703.1"/>
    </source>
</evidence>
<dbReference type="Gene3D" id="3.40.50.1390">
    <property type="entry name" value="Resolvase, N-terminal catalytic domain"/>
    <property type="match status" value="1"/>
</dbReference>
<dbReference type="SUPFAM" id="SSF53041">
    <property type="entry name" value="Resolvase-like"/>
    <property type="match status" value="1"/>
</dbReference>
<gene>
    <name evidence="4" type="ORF">Calle1_27</name>
</gene>
<evidence type="ECO:0000313" key="5">
    <source>
        <dbReference type="Proteomes" id="UP000693797"/>
    </source>
</evidence>
<dbReference type="GO" id="GO:0000150">
    <property type="term" value="F:DNA strand exchange activity"/>
    <property type="evidence" value="ECO:0007669"/>
    <property type="project" value="InterPro"/>
</dbReference>
<protein>
    <submittedName>
        <fullName evidence="4">Site specific recombinase</fullName>
    </submittedName>
</protein>
<proteinExistence type="predicted"/>